<dbReference type="PANTHER" id="PTHR32114:SF2">
    <property type="entry name" value="ABC TRANSPORTER ABCH.3"/>
    <property type="match status" value="1"/>
</dbReference>
<dbReference type="STRING" id="1777.AWC07_22035"/>
<keyword evidence="4" id="KW-0175">Coiled coil</keyword>
<protein>
    <recommendedName>
        <fullName evidence="3">Nuclease SbcCD subunit C</fullName>
    </recommendedName>
</protein>
<comment type="similarity">
    <text evidence="1">Belongs to the SMC family. SbcC subfamily.</text>
</comment>
<dbReference type="Proteomes" id="UP000193738">
    <property type="component" value="Unassembled WGS sequence"/>
</dbReference>
<reference evidence="6 7" key="1">
    <citation type="submission" date="2016-01" db="EMBL/GenBank/DDBJ databases">
        <title>The new phylogeny of the genus Mycobacterium.</title>
        <authorList>
            <person name="Tarcisio F."/>
            <person name="Conor M."/>
            <person name="Antonella G."/>
            <person name="Elisabetta G."/>
            <person name="Giulia F.S."/>
            <person name="Sara T."/>
            <person name="Anna F."/>
            <person name="Clotilde B."/>
            <person name="Roberto B."/>
            <person name="Veronica D.S."/>
            <person name="Fabio R."/>
            <person name="Monica P."/>
            <person name="Olivier J."/>
            <person name="Enrico T."/>
            <person name="Nicola S."/>
        </authorList>
    </citation>
    <scope>NUCLEOTIDE SEQUENCE [LARGE SCALE GENOMIC DNA]</scope>
    <source>
        <strain evidence="6 7">DSM 43505</strain>
    </source>
</reference>
<dbReference type="Pfam" id="PF13558">
    <property type="entry name" value="SbcC_Walker_B"/>
    <property type="match status" value="1"/>
</dbReference>
<organism evidence="6 7">
    <name type="scientific">Mycobacterium gastri</name>
    <dbReference type="NCBI Taxonomy" id="1777"/>
    <lineage>
        <taxon>Bacteria</taxon>
        <taxon>Bacillati</taxon>
        <taxon>Actinomycetota</taxon>
        <taxon>Actinomycetes</taxon>
        <taxon>Mycobacteriales</taxon>
        <taxon>Mycobacteriaceae</taxon>
        <taxon>Mycobacterium</taxon>
    </lineage>
</organism>
<evidence type="ECO:0000313" key="6">
    <source>
        <dbReference type="EMBL" id="ORV79888.1"/>
    </source>
</evidence>
<evidence type="ECO:0000259" key="5">
    <source>
        <dbReference type="Pfam" id="PF13476"/>
    </source>
</evidence>
<dbReference type="EMBL" id="LQOX01000008">
    <property type="protein sequence ID" value="ORV79888.1"/>
    <property type="molecule type" value="Genomic_DNA"/>
</dbReference>
<dbReference type="GO" id="GO:0006302">
    <property type="term" value="P:double-strand break repair"/>
    <property type="evidence" value="ECO:0007669"/>
    <property type="project" value="InterPro"/>
</dbReference>
<dbReference type="AlphaFoldDB" id="A0A1X1W1L2"/>
<proteinExistence type="inferred from homology"/>
<gene>
    <name evidence="6" type="ORF">AWC07_22035</name>
</gene>
<feature type="coiled-coil region" evidence="4">
    <location>
        <begin position="542"/>
        <end position="572"/>
    </location>
</feature>
<dbReference type="PANTHER" id="PTHR32114">
    <property type="entry name" value="ABC TRANSPORTER ABCH.3"/>
    <property type="match status" value="1"/>
</dbReference>
<evidence type="ECO:0000256" key="1">
    <source>
        <dbReference type="ARBA" id="ARBA00006930"/>
    </source>
</evidence>
<feature type="coiled-coil region" evidence="4">
    <location>
        <begin position="483"/>
        <end position="510"/>
    </location>
</feature>
<name>A0A1X1W1L2_MYCGS</name>
<accession>A0A1X1W1L2</accession>
<dbReference type="Gene3D" id="3.40.50.300">
    <property type="entry name" value="P-loop containing nucleotide triphosphate hydrolases"/>
    <property type="match status" value="2"/>
</dbReference>
<comment type="caution">
    <text evidence="6">The sequence shown here is derived from an EMBL/GenBank/DDBJ whole genome shotgun (WGS) entry which is preliminary data.</text>
</comment>
<dbReference type="InterPro" id="IPR027417">
    <property type="entry name" value="P-loop_NTPase"/>
</dbReference>
<evidence type="ECO:0000313" key="7">
    <source>
        <dbReference type="Proteomes" id="UP000193738"/>
    </source>
</evidence>
<comment type="subunit">
    <text evidence="2">Heterodimer of SbcC and SbcD.</text>
</comment>
<dbReference type="InterPro" id="IPR038729">
    <property type="entry name" value="Rad50/SbcC_AAA"/>
</dbReference>
<dbReference type="RefSeq" id="WP_036410929.1">
    <property type="nucleotide sequence ID" value="NZ_LQOX01000008.1"/>
</dbReference>
<dbReference type="Pfam" id="PF13476">
    <property type="entry name" value="AAA_23"/>
    <property type="match status" value="1"/>
</dbReference>
<keyword evidence="7" id="KW-1185">Reference proteome</keyword>
<dbReference type="GO" id="GO:0016887">
    <property type="term" value="F:ATP hydrolysis activity"/>
    <property type="evidence" value="ECO:0007669"/>
    <property type="project" value="InterPro"/>
</dbReference>
<evidence type="ECO:0000256" key="3">
    <source>
        <dbReference type="ARBA" id="ARBA00013368"/>
    </source>
</evidence>
<feature type="coiled-coil region" evidence="4">
    <location>
        <begin position="623"/>
        <end position="692"/>
    </location>
</feature>
<feature type="domain" description="Rad50/SbcC-type AAA" evidence="5">
    <location>
        <begin position="6"/>
        <end position="210"/>
    </location>
</feature>
<dbReference type="SUPFAM" id="SSF52540">
    <property type="entry name" value="P-loop containing nucleoside triphosphate hydrolases"/>
    <property type="match status" value="1"/>
</dbReference>
<evidence type="ECO:0000256" key="4">
    <source>
        <dbReference type="SAM" id="Coils"/>
    </source>
</evidence>
<evidence type="ECO:0000256" key="2">
    <source>
        <dbReference type="ARBA" id="ARBA00011322"/>
    </source>
</evidence>
<sequence length="1143" mass="121662">MRPVLLELDGFCSYRTKVSVDFRDADFFVLVGPTGAGKSTIIDAMIFALYGTVPRWDNRSAVAPALAPTANRGVVRLIFDLAGRRFSVVRDVRRGGGKIQAVTIREARLEEFLSPLALGAFDDETTTLESGSPRVTTAVEKLLGLTFDQFTQAVALPQGDFARFLHATDGDRQDILKNLLGYGIYDGIQRAAYSRASANKMRAETLTEQLAGYADATEENVAALRQTRTKAKDFEKHVTTVAVPALTQAAEEVARAGEHVAQLNAELDALLAVVVPAGVADLDVARQAKKAALATAKTQQSGLEERDHTARAALQTAPPRHQLEQTLANWRELEQITDVLPVVINAAAAADAELQEAATTRERADTAANTARAAATEADRVVELRAREYVEARDHLAALHRISVPEGLDTISEAIRDAASQLTQAKSDLGKAEEVQKDAADELLELPDPATAVAAVTEAEEIISFVAGDAAASAQRSQSDAGFAEAQQKAAEAAEQAATAEAALHDAERADKAAAIRTELTVGDDCPVCGQTITQLPPESVATNIEATRSAAERARDRAQKAAAALAQLEVEHNSAVAVRGEQLRRCEDRRVKLLDHLTALDMVDQCVIVRDSVSEEASSEGLSRLSAEVSAARARLVAAQGQRAKIEDKRKTADANVIRARGSVRAAEQAAANAENDAASARTALGAARDNVSALDPPAIDDSDIHRGWGQLTAWVSRTADALAQQFKVLSQAADDANDAASRGHEQRKLAEDAATESANAYTAAAVAKERADQQVQMKQQREAELTQQLSAAPEVDDVRKQLDHVIALEEEVNATSSALGEARTAVSAATDALAQVEAAIQASWQQLRRSRDPLTPFGAPEITGTDIAAGWQLLADWSAAEASSRGAQIEAAKRAAWEADTRAQAVRVSLVEALTAEGITAPSTDDAAALSTEATRLVASAVATAQAALKRGKERLEESKQMQKQMKAAKDTADVAHELANLMRSNNFPRWLIASALDTLLLDASAILMDLSSGQFSLTRDERDLLVIDHNDANMPRLVKTLSGGETFQAALALALALSEQVTSLSAVGASKLESIFLDEGFGTLDEVTLETVAGTLENLASSGSRMVGVITHVPALAERIPVRFQVTRDSAGSHIERQGI</sequence>